<dbReference type="SMART" id="SM00098">
    <property type="entry name" value="alkPPc"/>
    <property type="match status" value="1"/>
</dbReference>
<dbReference type="GO" id="GO:0004035">
    <property type="term" value="F:alkaline phosphatase activity"/>
    <property type="evidence" value="ECO:0007669"/>
    <property type="project" value="UniProtKB-EC"/>
</dbReference>
<organism evidence="3 4">
    <name type="scientific">Pendulispora rubella</name>
    <dbReference type="NCBI Taxonomy" id="2741070"/>
    <lineage>
        <taxon>Bacteria</taxon>
        <taxon>Pseudomonadati</taxon>
        <taxon>Myxococcota</taxon>
        <taxon>Myxococcia</taxon>
        <taxon>Myxococcales</taxon>
        <taxon>Sorangiineae</taxon>
        <taxon>Pendulisporaceae</taxon>
        <taxon>Pendulispora</taxon>
    </lineage>
</organism>
<dbReference type="Pfam" id="PF00245">
    <property type="entry name" value="Alk_phosphatase"/>
    <property type="match status" value="1"/>
</dbReference>
<dbReference type="CDD" id="cd16012">
    <property type="entry name" value="ALP"/>
    <property type="match status" value="1"/>
</dbReference>
<keyword evidence="3" id="KW-0378">Hydrolase</keyword>
<dbReference type="SUPFAM" id="SSF53649">
    <property type="entry name" value="Alkaline phosphatase-like"/>
    <property type="match status" value="1"/>
</dbReference>
<evidence type="ECO:0000256" key="1">
    <source>
        <dbReference type="ARBA" id="ARBA00022553"/>
    </source>
</evidence>
<accession>A0ABZ2LGL9</accession>
<comment type="similarity">
    <text evidence="2">Belongs to the alkaline phosphatase family.</text>
</comment>
<dbReference type="EC" id="3.1.3.1" evidence="3"/>
<reference evidence="3" key="1">
    <citation type="submission" date="2021-12" db="EMBL/GenBank/DDBJ databases">
        <title>Discovery of the Pendulisporaceae a myxobacterial family with distinct sporulation behavior and unique specialized metabolism.</title>
        <authorList>
            <person name="Garcia R."/>
            <person name="Popoff A."/>
            <person name="Bader C.D."/>
            <person name="Loehr J."/>
            <person name="Walesch S."/>
            <person name="Walt C."/>
            <person name="Boldt J."/>
            <person name="Bunk B."/>
            <person name="Haeckl F.J.F.P.J."/>
            <person name="Gunesch A.P."/>
            <person name="Birkelbach J."/>
            <person name="Nuebel U."/>
            <person name="Pietschmann T."/>
            <person name="Bach T."/>
            <person name="Mueller R."/>
        </authorList>
    </citation>
    <scope>NUCLEOTIDE SEQUENCE</scope>
    <source>
        <strain evidence="3">MSr11367</strain>
    </source>
</reference>
<dbReference type="Proteomes" id="UP001374803">
    <property type="component" value="Chromosome"/>
</dbReference>
<evidence type="ECO:0000256" key="2">
    <source>
        <dbReference type="RuleBase" id="RU003946"/>
    </source>
</evidence>
<dbReference type="InterPro" id="IPR017850">
    <property type="entry name" value="Alkaline_phosphatase_core_sf"/>
</dbReference>
<sequence length="516" mass="54028">MYSYSTRARALRVFGRVGGVSALLGIALVAACSDDDTMLHPPLDAATPDSGSLTDGAVPDGGVKPACAPDVTTGGKAKNVVFFLGDGMGITTLTGARIYSVGEEGSLTIDTLPETGFVRTYSHDFMVTDSAPSMSAYMTGVKMNNNVISMSPETVADPTKCVGSSGYKEDSGVTQNGAAVTTFLELAKKAGKATGVVTTTRLTDATPAATYAHICQRNLEFDIAAQVVPGGAGYNAALGNGIDVVLGGGSEKFDKATRPDQRDLFAELTAQNYTVVRTAADLAAYSPNSGKRLFGSFTPNDMSYEVDRIKVTPAVEPSLTDMAVAALDVLTKGPNGYFLMVEGGRIDHALHATQARRAFEETVSFDRTIAAVLAKVDLANTLVVVTADHDHTLVHNGYAHRVGKTTPTNPGLLGFVRNPEPAADGTFTPVNDRDGVPYTIIGFGNGPNRVAGKRTALDETTTSGVDYRQEATFHLSSETHGGTDVSIWSTGASSEQVHGFMTNTAVFDILRCGAGL</sequence>
<gene>
    <name evidence="3" type="ORF">LVJ94_23030</name>
</gene>
<evidence type="ECO:0000313" key="4">
    <source>
        <dbReference type="Proteomes" id="UP001374803"/>
    </source>
</evidence>
<dbReference type="Gene3D" id="3.40.720.10">
    <property type="entry name" value="Alkaline Phosphatase, subunit A"/>
    <property type="match status" value="1"/>
</dbReference>
<evidence type="ECO:0000313" key="3">
    <source>
        <dbReference type="EMBL" id="WXB10089.1"/>
    </source>
</evidence>
<dbReference type="RefSeq" id="WP_394839765.1">
    <property type="nucleotide sequence ID" value="NZ_CP089929.1"/>
</dbReference>
<dbReference type="EMBL" id="CP089983">
    <property type="protein sequence ID" value="WXB10089.1"/>
    <property type="molecule type" value="Genomic_DNA"/>
</dbReference>
<dbReference type="InterPro" id="IPR001952">
    <property type="entry name" value="Alkaline_phosphatase"/>
</dbReference>
<keyword evidence="1" id="KW-0597">Phosphoprotein</keyword>
<dbReference type="PROSITE" id="PS51257">
    <property type="entry name" value="PROKAR_LIPOPROTEIN"/>
    <property type="match status" value="1"/>
</dbReference>
<dbReference type="PANTHER" id="PTHR11596">
    <property type="entry name" value="ALKALINE PHOSPHATASE"/>
    <property type="match status" value="1"/>
</dbReference>
<name>A0ABZ2LGL9_9BACT</name>
<keyword evidence="4" id="KW-1185">Reference proteome</keyword>
<dbReference type="PANTHER" id="PTHR11596:SF5">
    <property type="entry name" value="ALKALINE PHOSPHATASE"/>
    <property type="match status" value="1"/>
</dbReference>
<dbReference type="PRINTS" id="PR00113">
    <property type="entry name" value="ALKPHPHTASE"/>
</dbReference>
<proteinExistence type="inferred from homology"/>
<protein>
    <submittedName>
        <fullName evidence="3">Alkaline phosphatase</fullName>
        <ecNumber evidence="3">3.1.3.1</ecNumber>
    </submittedName>
</protein>